<evidence type="ECO:0000256" key="4">
    <source>
        <dbReference type="PIRSR" id="PIRSR633697-1"/>
    </source>
</evidence>
<organism evidence="7">
    <name type="scientific">Melanopsichium pennsylvanicum 4</name>
    <dbReference type="NCBI Taxonomy" id="1398559"/>
    <lineage>
        <taxon>Eukaryota</taxon>
        <taxon>Fungi</taxon>
        <taxon>Dikarya</taxon>
        <taxon>Basidiomycota</taxon>
        <taxon>Ustilaginomycotina</taxon>
        <taxon>Ustilaginomycetes</taxon>
        <taxon>Ustilaginales</taxon>
        <taxon>Ustilaginaceae</taxon>
        <taxon>Melanopsichium</taxon>
    </lineage>
</organism>
<dbReference type="PANTHER" id="PTHR11240">
    <property type="entry name" value="RIBONUCLEASE T2"/>
    <property type="match status" value="1"/>
</dbReference>
<dbReference type="InterPro" id="IPR001568">
    <property type="entry name" value="RNase_T2-like"/>
</dbReference>
<keyword evidence="6" id="KW-0732">Signal</keyword>
<evidence type="ECO:0000256" key="3">
    <source>
        <dbReference type="ARBA" id="ARBA00023157"/>
    </source>
</evidence>
<dbReference type="CDD" id="cd01061">
    <property type="entry name" value="RNase_T2_euk"/>
    <property type="match status" value="1"/>
</dbReference>
<reference evidence="7" key="1">
    <citation type="journal article" date="2014" name="Genome Biol. Evol.">
        <title>Gene Loss Rather Than Gene Gain Is Associated with a Host Jump from Monocots to Dicots in the Smut Fungus Melanopsichium pennsylvanicum.</title>
        <authorList>
            <person name="Sharma R."/>
            <person name="Mishra B."/>
            <person name="Runge F."/>
            <person name="Thines M."/>
        </authorList>
    </citation>
    <scope>NUCLEOTIDE SEQUENCE</scope>
    <source>
        <strain evidence="7">4</strain>
    </source>
</reference>
<protein>
    <recommendedName>
        <fullName evidence="2">ribonuclease T2</fullName>
        <ecNumber evidence="2">4.6.1.19</ecNumber>
    </recommendedName>
</protein>
<feature type="signal peptide" evidence="6">
    <location>
        <begin position="1"/>
        <end position="18"/>
    </location>
</feature>
<dbReference type="SUPFAM" id="SSF55895">
    <property type="entry name" value="Ribonuclease Rh-like"/>
    <property type="match status" value="1"/>
</dbReference>
<dbReference type="GO" id="GO:0033897">
    <property type="term" value="F:ribonuclease T2 activity"/>
    <property type="evidence" value="ECO:0007669"/>
    <property type="project" value="UniProtKB-EC"/>
</dbReference>
<evidence type="ECO:0000256" key="2">
    <source>
        <dbReference type="ARBA" id="ARBA00012571"/>
    </source>
</evidence>
<dbReference type="PROSITE" id="PS00531">
    <property type="entry name" value="RNASE_T2_2"/>
    <property type="match status" value="1"/>
</dbReference>
<dbReference type="PANTHER" id="PTHR11240:SF22">
    <property type="entry name" value="RIBONUCLEASE T2"/>
    <property type="match status" value="1"/>
</dbReference>
<name>A0A077R8J4_9BASI</name>
<keyword evidence="3" id="KW-1015">Disulfide bond</keyword>
<evidence type="ECO:0000313" key="7">
    <source>
        <dbReference type="EMBL" id="CDI53464.1"/>
    </source>
</evidence>
<proteinExistence type="inferred from homology"/>
<dbReference type="InterPro" id="IPR033130">
    <property type="entry name" value="RNase_T2_His_AS_2"/>
</dbReference>
<comment type="similarity">
    <text evidence="1 5">Belongs to the RNase T2 family.</text>
</comment>
<dbReference type="Pfam" id="PF00445">
    <property type="entry name" value="Ribonuclease_T2"/>
    <property type="match status" value="1"/>
</dbReference>
<dbReference type="InterPro" id="IPR033697">
    <property type="entry name" value="Ribonuclease_T2_eukaryotic"/>
</dbReference>
<feature type="chain" id="PRO_5001722974" description="ribonuclease T2" evidence="6">
    <location>
        <begin position="19"/>
        <end position="279"/>
    </location>
</feature>
<sequence>MLPTLALATTAAIGLVNAATIPAQVSFTLGSNLNASSALDDACLSCATAPTCPRDPCSTNTPGGLLLLTQFWDYSPPIGPSDSWTIHGQWPDACSGGYESDCDPSRNNNNIAAVLRASHNPKAEKTLDIMNQYWLALNGNDGQLWSHEWNKHGTCVSTLAPQCYASSSETREYVQNEDIVDFFTTTTDLFEQYNIFQTLKNAGIVPDRNRRYTLAQLQEATREKWGKEATFKCRNGALNEAWIYFHTKGRSTNADSFVITDPLKSNNRCPAQGIRYLPK</sequence>
<evidence type="ECO:0000256" key="6">
    <source>
        <dbReference type="SAM" id="SignalP"/>
    </source>
</evidence>
<evidence type="ECO:0000256" key="1">
    <source>
        <dbReference type="ARBA" id="ARBA00007469"/>
    </source>
</evidence>
<accession>A0A077R8J4</accession>
<feature type="active site" evidence="4">
    <location>
        <position position="148"/>
    </location>
</feature>
<dbReference type="Gene3D" id="3.90.730.10">
    <property type="entry name" value="Ribonuclease T2-like"/>
    <property type="match status" value="1"/>
</dbReference>
<evidence type="ECO:0000256" key="5">
    <source>
        <dbReference type="RuleBase" id="RU004328"/>
    </source>
</evidence>
<dbReference type="GO" id="GO:0005576">
    <property type="term" value="C:extracellular region"/>
    <property type="evidence" value="ECO:0007669"/>
    <property type="project" value="TreeGrafter"/>
</dbReference>
<dbReference type="AlphaFoldDB" id="A0A077R8J4"/>
<dbReference type="GO" id="GO:0006401">
    <property type="term" value="P:RNA catabolic process"/>
    <property type="evidence" value="ECO:0007669"/>
    <property type="project" value="TreeGrafter"/>
</dbReference>
<feature type="active site" evidence="4">
    <location>
        <position position="152"/>
    </location>
</feature>
<feature type="active site" evidence="4">
    <location>
        <position position="87"/>
    </location>
</feature>
<dbReference type="EC" id="4.6.1.19" evidence="2"/>
<dbReference type="InterPro" id="IPR036430">
    <property type="entry name" value="RNase_T2-like_sf"/>
</dbReference>
<dbReference type="EMBL" id="HG529581">
    <property type="protein sequence ID" value="CDI53464.1"/>
    <property type="molecule type" value="Genomic_DNA"/>
</dbReference>
<dbReference type="GO" id="GO:0003723">
    <property type="term" value="F:RNA binding"/>
    <property type="evidence" value="ECO:0007669"/>
    <property type="project" value="InterPro"/>
</dbReference>